<dbReference type="EMBL" id="JACXAE010000086">
    <property type="protein sequence ID" value="MBD2775862.1"/>
    <property type="molecule type" value="Genomic_DNA"/>
</dbReference>
<sequence>MKNHIFTLLIAAGTLASSLLSAVTPANAINIRSRDEASVEFQNILPDLGAFVGAESRYLSPEQVKDYQVDISRLSLLNDNSVKVFFIGETAGAYRNRLDYKTTYGNEVETGKIFGDTSCNPGDSGFTNFSSFCQNPDQPLPGKVAPDSPLNVGDWVDLGVFKAGTKFDFLLQSNDINGGIYNDGIKGIFGIYPEENPDKVQHTVSYLYNDYLILGFEDLWGGGDRDYNDTVFAIDFGRQNISVSVPEPSVTISVIGVAALCLLATRRRSTPQS</sequence>
<comment type="caution">
    <text evidence="3">The sequence shown here is derived from an EMBL/GenBank/DDBJ whole genome shotgun (WGS) entry which is preliminary data.</text>
</comment>
<dbReference type="RefSeq" id="WP_190834849.1">
    <property type="nucleotide sequence ID" value="NZ_CAWPPI010000086.1"/>
</dbReference>
<name>A0A8J7BYJ7_9CYAN</name>
<keyword evidence="1" id="KW-0732">Signal</keyword>
<protein>
    <submittedName>
        <fullName evidence="3">DUF4114 domain-containing protein</fullName>
    </submittedName>
</protein>
<proteinExistence type="predicted"/>
<accession>A0A8J7BYJ7</accession>
<feature type="signal peptide" evidence="1">
    <location>
        <begin position="1"/>
        <end position="28"/>
    </location>
</feature>
<feature type="chain" id="PRO_5035148381" evidence="1">
    <location>
        <begin position="29"/>
        <end position="273"/>
    </location>
</feature>
<dbReference type="Proteomes" id="UP000629098">
    <property type="component" value="Unassembled WGS sequence"/>
</dbReference>
<organism evidence="3 4">
    <name type="scientific">Iningainema tapete BLCC-T55</name>
    <dbReference type="NCBI Taxonomy" id="2748662"/>
    <lineage>
        <taxon>Bacteria</taxon>
        <taxon>Bacillati</taxon>
        <taxon>Cyanobacteriota</taxon>
        <taxon>Cyanophyceae</taxon>
        <taxon>Nostocales</taxon>
        <taxon>Scytonemataceae</taxon>
        <taxon>Iningainema tapete</taxon>
    </lineage>
</organism>
<evidence type="ECO:0000313" key="3">
    <source>
        <dbReference type="EMBL" id="MBD2775862.1"/>
    </source>
</evidence>
<feature type="domain" description="DUF4114" evidence="2">
    <location>
        <begin position="161"/>
        <end position="236"/>
    </location>
</feature>
<evidence type="ECO:0000313" key="4">
    <source>
        <dbReference type="Proteomes" id="UP000629098"/>
    </source>
</evidence>
<dbReference type="AlphaFoldDB" id="A0A8J7BYJ7"/>
<dbReference type="InterPro" id="IPR025193">
    <property type="entry name" value="DUF4114"/>
</dbReference>
<gene>
    <name evidence="3" type="ORF">ICL16_28330</name>
</gene>
<dbReference type="Pfam" id="PF13448">
    <property type="entry name" value="DUF4114"/>
    <property type="match status" value="1"/>
</dbReference>
<evidence type="ECO:0000256" key="1">
    <source>
        <dbReference type="SAM" id="SignalP"/>
    </source>
</evidence>
<keyword evidence="4" id="KW-1185">Reference proteome</keyword>
<evidence type="ECO:0000259" key="2">
    <source>
        <dbReference type="Pfam" id="PF13448"/>
    </source>
</evidence>
<reference evidence="3" key="1">
    <citation type="submission" date="2020-09" db="EMBL/GenBank/DDBJ databases">
        <title>Iningainema tapete sp. nov. (Scytonemataceae, Cyanobacteria) from greenhouses in central Florida (USA) produces two types of nodularin with biosynthetic potential for microcystin-LR and anabaenopeptins.</title>
        <authorList>
            <person name="Berthold D.E."/>
            <person name="Lefler F.W."/>
            <person name="Huang I.-S."/>
            <person name="Abdulla H."/>
            <person name="Zimba P.V."/>
            <person name="Laughinghouse H.D. IV."/>
        </authorList>
    </citation>
    <scope>NUCLEOTIDE SEQUENCE</scope>
    <source>
        <strain evidence="3">BLCCT55</strain>
    </source>
</reference>